<dbReference type="Proteomes" id="UP000036850">
    <property type="component" value="Unassembled WGS sequence"/>
</dbReference>
<organism evidence="1 2">
    <name type="scientific">Pseudoalteromonas rubra</name>
    <dbReference type="NCBI Taxonomy" id="43658"/>
    <lineage>
        <taxon>Bacteria</taxon>
        <taxon>Pseudomonadati</taxon>
        <taxon>Pseudomonadota</taxon>
        <taxon>Gammaproteobacteria</taxon>
        <taxon>Alteromonadales</taxon>
        <taxon>Pseudoalteromonadaceae</taxon>
        <taxon>Pseudoalteromonas</taxon>
    </lineage>
</organism>
<reference evidence="2" key="1">
    <citation type="submission" date="2015-07" db="EMBL/GenBank/DDBJ databases">
        <title>Draft genome sequence of a Pseudoalteromonas rubra strain, OCN096, isolated from Kaneohe Bay, Oahu, Hawaii.</title>
        <authorList>
            <person name="Beurmann S."/>
            <person name="Ushijima B."/>
            <person name="Belcaid M."/>
            <person name="Callahan S.M."/>
            <person name="Aeby G.S."/>
        </authorList>
    </citation>
    <scope>NUCLEOTIDE SEQUENCE [LARGE SCALE GENOMIC DNA]</scope>
    <source>
        <strain evidence="2">OCN096</strain>
    </source>
</reference>
<name>A0A0L0EWY2_9GAMM</name>
<dbReference type="EMBL" id="LFZX01000006">
    <property type="protein sequence ID" value="KNC68942.1"/>
    <property type="molecule type" value="Genomic_DNA"/>
</dbReference>
<sequence length="115" mass="13199">MVRVIIYIFTILYSNMSVAESLLLAETDANKFYKGFRELVLANERNKVSELFAYPLTSHVKTKADLLEQYETIFTEHLVSLIKCTYTVEQVGWRGYAVICFRLVRFGLTASTSVT</sequence>
<proteinExistence type="predicted"/>
<gene>
    <name evidence="1" type="ORF">AC626_01530</name>
</gene>
<protein>
    <submittedName>
        <fullName evidence="1">Uncharacterized protein</fullName>
    </submittedName>
</protein>
<comment type="caution">
    <text evidence="1">The sequence shown here is derived from an EMBL/GenBank/DDBJ whole genome shotgun (WGS) entry which is preliminary data.</text>
</comment>
<dbReference type="PATRIC" id="fig|43658.6.peg.4866"/>
<evidence type="ECO:0000313" key="1">
    <source>
        <dbReference type="EMBL" id="KNC68942.1"/>
    </source>
</evidence>
<evidence type="ECO:0000313" key="2">
    <source>
        <dbReference type="Proteomes" id="UP000036850"/>
    </source>
</evidence>
<accession>A0A0L0EWY2</accession>
<dbReference type="AlphaFoldDB" id="A0A0L0EWY2"/>